<evidence type="ECO:0000313" key="2">
    <source>
        <dbReference type="Proteomes" id="UP000005289"/>
    </source>
</evidence>
<accession>W0DSY6</accession>
<keyword evidence="2" id="KW-1185">Reference proteome</keyword>
<dbReference type="EMBL" id="CP007029">
    <property type="protein sequence ID" value="AHE99985.1"/>
    <property type="molecule type" value="Genomic_DNA"/>
</dbReference>
<name>W0DSY6_9GAMM</name>
<proteinExistence type="predicted"/>
<sequence length="43" mass="4891">MVYLKPEDRQEPYALIMGLPGLKAGEDVSAHRCIARTLISRYQ</sequence>
<gene>
    <name evidence="1" type="ORF">THITH_05600</name>
</gene>
<reference evidence="1 2" key="1">
    <citation type="submission" date="2013-12" db="EMBL/GenBank/DDBJ databases">
        <authorList>
            <consortium name="DOE Joint Genome Institute"/>
            <person name="Muyzer G."/>
            <person name="Huntemann M."/>
            <person name="Han J."/>
            <person name="Chen A."/>
            <person name="Kyrpides N."/>
            <person name="Mavromatis K."/>
            <person name="Markowitz V."/>
            <person name="Palaniappan K."/>
            <person name="Ivanova N."/>
            <person name="Schaumberg A."/>
            <person name="Pati A."/>
            <person name="Liolios K."/>
            <person name="Nordberg H.P."/>
            <person name="Cantor M.N."/>
            <person name="Hua S.X."/>
            <person name="Woyke T."/>
        </authorList>
    </citation>
    <scope>NUCLEOTIDE SEQUENCE [LARGE SCALE GENOMIC DNA]</scope>
    <source>
        <strain evidence="1 2">ARh 1</strain>
    </source>
</reference>
<evidence type="ECO:0000313" key="1">
    <source>
        <dbReference type="EMBL" id="AHE99985.1"/>
    </source>
</evidence>
<dbReference type="STRING" id="713585.THITH_05600"/>
<protein>
    <submittedName>
        <fullName evidence="1">Uncharacterized protein</fullName>
    </submittedName>
</protein>
<dbReference type="AlphaFoldDB" id="W0DSY6"/>
<dbReference type="Proteomes" id="UP000005289">
    <property type="component" value="Chromosome"/>
</dbReference>
<organism evidence="1 2">
    <name type="scientific">Thioalkalivibrio paradoxus ARh 1</name>
    <dbReference type="NCBI Taxonomy" id="713585"/>
    <lineage>
        <taxon>Bacteria</taxon>
        <taxon>Pseudomonadati</taxon>
        <taxon>Pseudomonadota</taxon>
        <taxon>Gammaproteobacteria</taxon>
        <taxon>Chromatiales</taxon>
        <taxon>Ectothiorhodospiraceae</taxon>
        <taxon>Thioalkalivibrio</taxon>
    </lineage>
</organism>
<dbReference type="HOGENOM" id="CLU_3240874_0_0_6"/>
<dbReference type="KEGG" id="tti:THITH_05600"/>